<dbReference type="Proteomes" id="UP000054248">
    <property type="component" value="Unassembled WGS sequence"/>
</dbReference>
<evidence type="ECO:0000256" key="1">
    <source>
        <dbReference type="ARBA" id="ARBA00022574"/>
    </source>
</evidence>
<dbReference type="PROSITE" id="PS50294">
    <property type="entry name" value="WD_REPEATS_REGION"/>
    <property type="match status" value="2"/>
</dbReference>
<evidence type="ECO:0000313" key="5">
    <source>
        <dbReference type="Proteomes" id="UP000054248"/>
    </source>
</evidence>
<dbReference type="AlphaFoldDB" id="A0A0C3L5B1"/>
<dbReference type="PANTHER" id="PTHR22847:SF637">
    <property type="entry name" value="WD REPEAT DOMAIN 5B"/>
    <property type="match status" value="1"/>
</dbReference>
<reference evidence="4 5" key="1">
    <citation type="submission" date="2014-04" db="EMBL/GenBank/DDBJ databases">
        <authorList>
            <consortium name="DOE Joint Genome Institute"/>
            <person name="Kuo A."/>
            <person name="Girlanda M."/>
            <person name="Perotto S."/>
            <person name="Kohler A."/>
            <person name="Nagy L.G."/>
            <person name="Floudas D."/>
            <person name="Copeland A."/>
            <person name="Barry K.W."/>
            <person name="Cichocki N."/>
            <person name="Veneault-Fourrey C."/>
            <person name="LaButti K."/>
            <person name="Lindquist E.A."/>
            <person name="Lipzen A."/>
            <person name="Lundell T."/>
            <person name="Morin E."/>
            <person name="Murat C."/>
            <person name="Sun H."/>
            <person name="Tunlid A."/>
            <person name="Henrissat B."/>
            <person name="Grigoriev I.V."/>
            <person name="Hibbett D.S."/>
            <person name="Martin F."/>
            <person name="Nordberg H.P."/>
            <person name="Cantor M.N."/>
            <person name="Hua S.X."/>
        </authorList>
    </citation>
    <scope>NUCLEOTIDE SEQUENCE [LARGE SCALE GENOMIC DNA]</scope>
    <source>
        <strain evidence="4 5">MUT 4182</strain>
    </source>
</reference>
<feature type="repeat" description="WD" evidence="3">
    <location>
        <begin position="12"/>
        <end position="53"/>
    </location>
</feature>
<dbReference type="STRING" id="1051891.A0A0C3L5B1"/>
<dbReference type="InterPro" id="IPR019775">
    <property type="entry name" value="WD40_repeat_CS"/>
</dbReference>
<proteinExistence type="predicted"/>
<dbReference type="GO" id="GO:1990234">
    <property type="term" value="C:transferase complex"/>
    <property type="evidence" value="ECO:0007669"/>
    <property type="project" value="UniProtKB-ARBA"/>
</dbReference>
<dbReference type="InterPro" id="IPR015943">
    <property type="entry name" value="WD40/YVTN_repeat-like_dom_sf"/>
</dbReference>
<keyword evidence="5" id="KW-1185">Reference proteome</keyword>
<feature type="repeat" description="WD" evidence="3">
    <location>
        <begin position="55"/>
        <end position="96"/>
    </location>
</feature>
<organism evidence="4 5">
    <name type="scientific">Tulasnella calospora MUT 4182</name>
    <dbReference type="NCBI Taxonomy" id="1051891"/>
    <lineage>
        <taxon>Eukaryota</taxon>
        <taxon>Fungi</taxon>
        <taxon>Dikarya</taxon>
        <taxon>Basidiomycota</taxon>
        <taxon>Agaricomycotina</taxon>
        <taxon>Agaricomycetes</taxon>
        <taxon>Cantharellales</taxon>
        <taxon>Tulasnellaceae</taxon>
        <taxon>Tulasnella</taxon>
    </lineage>
</organism>
<dbReference type="OrthoDB" id="6262491at2759"/>
<evidence type="ECO:0000313" key="4">
    <source>
        <dbReference type="EMBL" id="KIO16817.1"/>
    </source>
</evidence>
<dbReference type="Pfam" id="PF00400">
    <property type="entry name" value="WD40"/>
    <property type="match status" value="2"/>
</dbReference>
<evidence type="ECO:0000256" key="2">
    <source>
        <dbReference type="ARBA" id="ARBA00022737"/>
    </source>
</evidence>
<accession>A0A0C3L5B1</accession>
<evidence type="ECO:0000256" key="3">
    <source>
        <dbReference type="PROSITE-ProRule" id="PRU00221"/>
    </source>
</evidence>
<dbReference type="Gene3D" id="2.130.10.10">
    <property type="entry name" value="YVTN repeat-like/Quinoprotein amine dehydrogenase"/>
    <property type="match status" value="1"/>
</dbReference>
<dbReference type="PROSITE" id="PS00678">
    <property type="entry name" value="WD_REPEATS_1"/>
    <property type="match status" value="1"/>
</dbReference>
<dbReference type="PROSITE" id="PS50082">
    <property type="entry name" value="WD_REPEATS_2"/>
    <property type="match status" value="2"/>
</dbReference>
<dbReference type="HOGENOM" id="CLU_000288_57_30_1"/>
<dbReference type="InterPro" id="IPR036322">
    <property type="entry name" value="WD40_repeat_dom_sf"/>
</dbReference>
<gene>
    <name evidence="4" type="ORF">M407DRAFT_47733</name>
</gene>
<protein>
    <submittedName>
        <fullName evidence="4">Uncharacterized protein</fullName>
    </submittedName>
</protein>
<reference evidence="5" key="2">
    <citation type="submission" date="2015-01" db="EMBL/GenBank/DDBJ databases">
        <title>Evolutionary Origins and Diversification of the Mycorrhizal Mutualists.</title>
        <authorList>
            <consortium name="DOE Joint Genome Institute"/>
            <consortium name="Mycorrhizal Genomics Consortium"/>
            <person name="Kohler A."/>
            <person name="Kuo A."/>
            <person name="Nagy L.G."/>
            <person name="Floudas D."/>
            <person name="Copeland A."/>
            <person name="Barry K.W."/>
            <person name="Cichocki N."/>
            <person name="Veneault-Fourrey C."/>
            <person name="LaButti K."/>
            <person name="Lindquist E.A."/>
            <person name="Lipzen A."/>
            <person name="Lundell T."/>
            <person name="Morin E."/>
            <person name="Murat C."/>
            <person name="Riley R."/>
            <person name="Ohm R."/>
            <person name="Sun H."/>
            <person name="Tunlid A."/>
            <person name="Henrissat B."/>
            <person name="Grigoriev I.V."/>
            <person name="Hibbett D.S."/>
            <person name="Martin F."/>
        </authorList>
    </citation>
    <scope>NUCLEOTIDE SEQUENCE [LARGE SCALE GENOMIC DNA]</scope>
    <source>
        <strain evidence="5">MUT 4182</strain>
    </source>
</reference>
<feature type="non-terminal residue" evidence="4">
    <location>
        <position position="1"/>
    </location>
</feature>
<dbReference type="EMBL" id="KN823480">
    <property type="protein sequence ID" value="KIO16817.1"/>
    <property type="molecule type" value="Genomic_DNA"/>
</dbReference>
<name>A0A0C3L5B1_9AGAM</name>
<dbReference type="SUPFAM" id="SSF50978">
    <property type="entry name" value="WD40 repeat-like"/>
    <property type="match status" value="1"/>
</dbReference>
<feature type="non-terminal residue" evidence="4">
    <location>
        <position position="114"/>
    </location>
</feature>
<dbReference type="PANTHER" id="PTHR22847">
    <property type="entry name" value="WD40 REPEAT PROTEIN"/>
    <property type="match status" value="1"/>
</dbReference>
<dbReference type="SMART" id="SM00320">
    <property type="entry name" value="WD40"/>
    <property type="match status" value="2"/>
</dbReference>
<sequence length="114" mass="12388">DSTTWTLLGPLLVSHKAVVNDVAFSPDGKTLASGSDDHTIQWWDVKSRTLLDKPHASHDSEVACLAFSLDGKLVASGCYDNTTWLWDVATGDCLGRLQRDKLDVATSLEFLPDG</sequence>
<keyword evidence="1 3" id="KW-0853">WD repeat</keyword>
<keyword evidence="2" id="KW-0677">Repeat</keyword>
<dbReference type="InterPro" id="IPR001680">
    <property type="entry name" value="WD40_rpt"/>
</dbReference>